<dbReference type="EMBL" id="JAAPAP010000007">
    <property type="protein sequence ID" value="NHN77864.1"/>
    <property type="molecule type" value="Genomic_DNA"/>
</dbReference>
<protein>
    <submittedName>
        <fullName evidence="1">Uncharacterized protein</fullName>
    </submittedName>
</protein>
<dbReference type="RefSeq" id="WP_165892723.1">
    <property type="nucleotide sequence ID" value="NZ_JAAPAP010000007.1"/>
</dbReference>
<organism evidence="1 2">
    <name type="scientific">Azotobacter chroococcum</name>
    <dbReference type="NCBI Taxonomy" id="353"/>
    <lineage>
        <taxon>Bacteria</taxon>
        <taxon>Pseudomonadati</taxon>
        <taxon>Pseudomonadota</taxon>
        <taxon>Gammaproteobacteria</taxon>
        <taxon>Pseudomonadales</taxon>
        <taxon>Pseudomonadaceae</taxon>
        <taxon>Azotobacter</taxon>
    </lineage>
</organism>
<dbReference type="Proteomes" id="UP000736384">
    <property type="component" value="Unassembled WGS sequence"/>
</dbReference>
<name>A0AA43Z6K8_9GAMM</name>
<dbReference type="AlphaFoldDB" id="A0AA43Z6K8"/>
<evidence type="ECO:0000313" key="2">
    <source>
        <dbReference type="Proteomes" id="UP000736384"/>
    </source>
</evidence>
<gene>
    <name evidence="1" type="ORF">HA520_11320</name>
</gene>
<evidence type="ECO:0000313" key="1">
    <source>
        <dbReference type="EMBL" id="NHN77864.1"/>
    </source>
</evidence>
<dbReference type="PROSITE" id="PS51257">
    <property type="entry name" value="PROKAR_LIPOPROTEIN"/>
    <property type="match status" value="1"/>
</dbReference>
<proteinExistence type="predicted"/>
<reference evidence="1" key="1">
    <citation type="submission" date="2020-03" db="EMBL/GenBank/DDBJ databases">
        <title>Genome assembly of Azotobacter chroococcum W5.</title>
        <authorList>
            <person name="Kannepalli A."/>
        </authorList>
    </citation>
    <scope>NUCLEOTIDE SEQUENCE</scope>
    <source>
        <strain evidence="1">W5</strain>
    </source>
</reference>
<accession>A0AA43Z6K8</accession>
<sequence length="294" mass="32350">MIQKLSISLLLSGSLISGCATQSIQQAKDLSTSGVAYADAMDKLLDVTVNRMIDFDAAELKKARRGSSLREMIAEKNYALLSVLDEFGRFRSQTKLLKTYFINLQALADSPIESDAGGALKALSDSIGKLNKTLGEDDKESLTEDQKIQIGALAGLVAHNVQGAKVKHALERDAEIIGTYLALQENQIEGMSNILEDRFLAENDLFLNEKIIAPYVNKDTPLSESWEKDRKEWVKTQFVSQQFVMAREAAKQLRGVWSDILEGKADIGSISILISDVNEFVMTAQSLETASKAK</sequence>
<comment type="caution">
    <text evidence="1">The sequence shown here is derived from an EMBL/GenBank/DDBJ whole genome shotgun (WGS) entry which is preliminary data.</text>
</comment>